<sequence>MSASDLLFTLPLGAALGFFGGLFGIGGGVIAIPLLGLAFGMDQALAQGTALVMMVPNLVIGWWRYQQRHPVPWRRVAALAAVATATTALTAHFAARLDPAVLRVLFGVFMSALALSLMWRTGAAADTPRPGRRERLIPLVGLIGGSSMGLLGVGGGLLAAPLFVRLFRQRQTVAQSLALALVTPSAAVALATYAQAQRVDWAMGLPMAIGGLLTVSAGVALAHRLPEARMRTLFAFLLLATGLWMLLR</sequence>
<dbReference type="InterPro" id="IPR002781">
    <property type="entry name" value="TM_pro_TauE-like"/>
</dbReference>
<reference evidence="6 7" key="1">
    <citation type="journal article" date="2011" name="J. Bacteriol.">
        <title>Genome sequence of Methyloversatilis universalis FAM5T, a methylotrophic representative of the order Rhodocyclales.</title>
        <authorList>
            <person name="Kittichotirat W."/>
            <person name="Good N.M."/>
            <person name="Hall R."/>
            <person name="Bringel F."/>
            <person name="Lajus A."/>
            <person name="Medigue C."/>
            <person name="Smalley N.E."/>
            <person name="Beck D."/>
            <person name="Bumgarner R."/>
            <person name="Vuilleumier S."/>
            <person name="Kalyuzhnaya M.G."/>
        </authorList>
    </citation>
    <scope>NUCLEOTIDE SEQUENCE [LARGE SCALE GENOMIC DNA]</scope>
    <source>
        <strain evidence="7">ATCC BAA-1314 / JCM 13912 / FAM5</strain>
    </source>
</reference>
<evidence type="ECO:0000256" key="2">
    <source>
        <dbReference type="ARBA" id="ARBA00022692"/>
    </source>
</evidence>
<dbReference type="eggNOG" id="COG0730">
    <property type="taxonomic scope" value="Bacteria"/>
</dbReference>
<feature type="transmembrane region" description="Helical" evidence="5">
    <location>
        <begin position="228"/>
        <end position="247"/>
    </location>
</feature>
<keyword evidence="5" id="KW-1003">Cell membrane</keyword>
<feature type="transmembrane region" description="Helical" evidence="5">
    <location>
        <begin position="201"/>
        <end position="222"/>
    </location>
</feature>
<comment type="similarity">
    <text evidence="5">Belongs to the 4-toluene sulfonate uptake permease (TSUP) (TC 2.A.102) family.</text>
</comment>
<dbReference type="PANTHER" id="PTHR43701">
    <property type="entry name" value="MEMBRANE TRANSPORTER PROTEIN MJ0441-RELATED"/>
    <property type="match status" value="1"/>
</dbReference>
<evidence type="ECO:0000256" key="5">
    <source>
        <dbReference type="RuleBase" id="RU363041"/>
    </source>
</evidence>
<feature type="transmembrane region" description="Helical" evidence="5">
    <location>
        <begin position="45"/>
        <end position="64"/>
    </location>
</feature>
<feature type="transmembrane region" description="Helical" evidence="5">
    <location>
        <begin position="100"/>
        <end position="119"/>
    </location>
</feature>
<protein>
    <recommendedName>
        <fullName evidence="5">Probable membrane transporter protein</fullName>
    </recommendedName>
</protein>
<accession>F5RER2</accession>
<dbReference type="PANTHER" id="PTHR43701:SF2">
    <property type="entry name" value="MEMBRANE TRANSPORTER PROTEIN YJNA-RELATED"/>
    <property type="match status" value="1"/>
</dbReference>
<dbReference type="STRING" id="1000565.METUNv1_02787"/>
<dbReference type="InterPro" id="IPR051598">
    <property type="entry name" value="TSUP/Inactive_protease-like"/>
</dbReference>
<dbReference type="GO" id="GO:0005886">
    <property type="term" value="C:plasma membrane"/>
    <property type="evidence" value="ECO:0007669"/>
    <property type="project" value="UniProtKB-SubCell"/>
</dbReference>
<dbReference type="Proteomes" id="UP000005019">
    <property type="component" value="Unassembled WGS sequence"/>
</dbReference>
<evidence type="ECO:0000256" key="1">
    <source>
        <dbReference type="ARBA" id="ARBA00004141"/>
    </source>
</evidence>
<keyword evidence="4 5" id="KW-0472">Membrane</keyword>
<evidence type="ECO:0000256" key="4">
    <source>
        <dbReference type="ARBA" id="ARBA00023136"/>
    </source>
</evidence>
<organism evidence="6 7">
    <name type="scientific">Methyloversatilis universalis (strain ATCC BAA-1314 / DSM 25237 / JCM 13912 / CCUG 52030 / FAM5)</name>
    <dbReference type="NCBI Taxonomy" id="1000565"/>
    <lineage>
        <taxon>Bacteria</taxon>
        <taxon>Pseudomonadati</taxon>
        <taxon>Pseudomonadota</taxon>
        <taxon>Betaproteobacteria</taxon>
        <taxon>Nitrosomonadales</taxon>
        <taxon>Sterolibacteriaceae</taxon>
        <taxon>Methyloversatilis</taxon>
    </lineage>
</organism>
<name>F5RER2_METUF</name>
<keyword evidence="3 5" id="KW-1133">Transmembrane helix</keyword>
<keyword evidence="7" id="KW-1185">Reference proteome</keyword>
<evidence type="ECO:0000313" key="6">
    <source>
        <dbReference type="EMBL" id="EGK71393.1"/>
    </source>
</evidence>
<keyword evidence="2 5" id="KW-0812">Transmembrane</keyword>
<dbReference type="OrthoDB" id="7030574at2"/>
<evidence type="ECO:0000256" key="3">
    <source>
        <dbReference type="ARBA" id="ARBA00022989"/>
    </source>
</evidence>
<proteinExistence type="inferred from homology"/>
<feature type="transmembrane region" description="Helical" evidence="5">
    <location>
        <begin position="139"/>
        <end position="164"/>
    </location>
</feature>
<dbReference type="RefSeq" id="WP_008062734.1">
    <property type="nucleotide sequence ID" value="NZ_AFHG01000052.1"/>
</dbReference>
<dbReference type="AlphaFoldDB" id="F5RER2"/>
<evidence type="ECO:0000313" key="7">
    <source>
        <dbReference type="Proteomes" id="UP000005019"/>
    </source>
</evidence>
<comment type="subcellular location">
    <subcellularLocation>
        <location evidence="5">Cell membrane</location>
        <topology evidence="5">Multi-pass membrane protein</topology>
    </subcellularLocation>
    <subcellularLocation>
        <location evidence="1">Membrane</location>
        <topology evidence="1">Multi-pass membrane protein</topology>
    </subcellularLocation>
</comment>
<dbReference type="EMBL" id="AFHG01000052">
    <property type="protein sequence ID" value="EGK71393.1"/>
    <property type="molecule type" value="Genomic_DNA"/>
</dbReference>
<gene>
    <name evidence="6" type="ORF">METUNv1_02787</name>
</gene>
<dbReference type="Pfam" id="PF01925">
    <property type="entry name" value="TauE"/>
    <property type="match status" value="1"/>
</dbReference>
<comment type="caution">
    <text evidence="6">The sequence shown here is derived from an EMBL/GenBank/DDBJ whole genome shotgun (WGS) entry which is preliminary data.</text>
</comment>
<feature type="transmembrane region" description="Helical" evidence="5">
    <location>
        <begin position="12"/>
        <end position="39"/>
    </location>
</feature>
<feature type="transmembrane region" description="Helical" evidence="5">
    <location>
        <begin position="176"/>
        <end position="194"/>
    </location>
</feature>
<feature type="transmembrane region" description="Helical" evidence="5">
    <location>
        <begin position="76"/>
        <end position="94"/>
    </location>
</feature>